<reference evidence="1 2" key="1">
    <citation type="journal article" date="2014" name="Int. J. Syst. Evol. Microbiol.">
        <title>Draft Genome Sequence of Corynebacterium ulcerans FRC58, Isolated from the Bronchitic Aspiration of a Patient in France.</title>
        <authorList>
            <person name="Silva Ado S."/>
            <person name="Barauna R.A."/>
            <person name="de Sa P.C."/>
            <person name="das Gracas D.A."/>
            <person name="Carneiro A.R."/>
            <person name="Thouvenin M."/>
            <person name="Azevedo V."/>
            <person name="Badell E."/>
            <person name="Guiso N."/>
            <person name="da Silva A.L."/>
            <person name="Ramos R.T."/>
        </authorList>
    </citation>
    <scope>NUCLEOTIDE SEQUENCE [LARGE SCALE GENOMIC DNA]</scope>
    <source>
        <strain evidence="1 2">FRC58</strain>
    </source>
</reference>
<dbReference type="Proteomes" id="UP000036185">
    <property type="component" value="Chromosome"/>
</dbReference>
<organism evidence="1 2">
    <name type="scientific">Corynebacterium ulcerans FRC58</name>
    <dbReference type="NCBI Taxonomy" id="1408268"/>
    <lineage>
        <taxon>Bacteria</taxon>
        <taxon>Bacillati</taxon>
        <taxon>Actinomycetota</taxon>
        <taxon>Actinomycetes</taxon>
        <taxon>Mycobacteriales</taxon>
        <taxon>Corynebacteriaceae</taxon>
        <taxon>Corynebacterium</taxon>
    </lineage>
</organism>
<dbReference type="EMBL" id="CP011913">
    <property type="protein sequence ID" value="AKN76442.1"/>
    <property type="molecule type" value="Genomic_DNA"/>
</dbReference>
<evidence type="ECO:0000313" key="1">
    <source>
        <dbReference type="EMBL" id="AKN76442.1"/>
    </source>
</evidence>
<accession>A0ABN4GUI6</accession>
<gene>
    <name evidence="1" type="ORF">CulFRC58_0588</name>
</gene>
<evidence type="ECO:0000313" key="2">
    <source>
        <dbReference type="Proteomes" id="UP000036185"/>
    </source>
</evidence>
<keyword evidence="2" id="KW-1185">Reference proteome</keyword>
<protein>
    <submittedName>
        <fullName evidence="1">Uncharacterized protein</fullName>
    </submittedName>
</protein>
<name>A0ABN4GUI6_CORUL</name>
<sequence length="47" mass="5248">MQRAITAERSAEMLPVVGASSTNWIKEGWGRARFMGKALVRLQENSI</sequence>
<proteinExistence type="predicted"/>